<gene>
    <name evidence="10" type="ORF">L0M17_20805</name>
</gene>
<dbReference type="PANTHER" id="PTHR43227">
    <property type="entry name" value="BLL4140 PROTEIN"/>
    <property type="match status" value="1"/>
</dbReference>
<dbReference type="CDD" id="cd06261">
    <property type="entry name" value="TM_PBP2"/>
    <property type="match status" value="1"/>
</dbReference>
<evidence type="ECO:0000259" key="9">
    <source>
        <dbReference type="PROSITE" id="PS50928"/>
    </source>
</evidence>
<dbReference type="Proteomes" id="UP001202922">
    <property type="component" value="Unassembled WGS sequence"/>
</dbReference>
<evidence type="ECO:0000256" key="8">
    <source>
        <dbReference type="SAM" id="MobiDB-lite"/>
    </source>
</evidence>
<keyword evidence="6 7" id="KW-0472">Membrane</keyword>
<accession>A0ABS9U6P1</accession>
<reference evidence="10 11" key="1">
    <citation type="submission" date="2022-03" db="EMBL/GenBank/DDBJ databases">
        <title>Sinomonas sp. isolated from a soil.</title>
        <authorList>
            <person name="Han J."/>
            <person name="Kim D.-U."/>
        </authorList>
    </citation>
    <scope>NUCLEOTIDE SEQUENCE [LARGE SCALE GENOMIC DNA]</scope>
    <source>
        <strain evidence="10 11">5-5</strain>
    </source>
</reference>
<feature type="transmembrane region" description="Helical" evidence="7">
    <location>
        <begin position="294"/>
        <end position="312"/>
    </location>
</feature>
<feature type="region of interest" description="Disordered" evidence="8">
    <location>
        <begin position="1"/>
        <end position="40"/>
    </location>
</feature>
<proteinExistence type="inferred from homology"/>
<evidence type="ECO:0000256" key="5">
    <source>
        <dbReference type="ARBA" id="ARBA00022989"/>
    </source>
</evidence>
<evidence type="ECO:0000256" key="3">
    <source>
        <dbReference type="ARBA" id="ARBA00022475"/>
    </source>
</evidence>
<feature type="transmembrane region" description="Helical" evidence="7">
    <location>
        <begin position="181"/>
        <end position="214"/>
    </location>
</feature>
<sequence length="318" mass="34199">MRNPPRTAEPELAAGGPAASATAAAPIGRSDPGRKGTGIRRRTGKRVPLVLAVPFGILYAIFFVGPLVYALLESLQSPLTGGFAGTMNYETAAGSADFWSSMVQMSLFTVVQVAVMLSLALALALLLDSKYCRGKSAFSIIYFLPYAVPGVIAAIMWAFILSPQTDSLLRAANASPLESGGVFYVILTIVTWEWTGYNITLFLAGLTSIPAAVVDAARLDGCGEFRLAWHIKLKMLRPIIAFTCFASLIGTFQLFNEPDVINFIHPLPANYTPNLLIYNTAFRFGNIPLASAESMILAALTIGAALVFTLLARRRNRT</sequence>
<protein>
    <submittedName>
        <fullName evidence="10">Sugar ABC transporter permease</fullName>
    </submittedName>
</protein>
<feature type="domain" description="ABC transmembrane type-1" evidence="9">
    <location>
        <begin position="102"/>
        <end position="308"/>
    </location>
</feature>
<feature type="transmembrane region" description="Helical" evidence="7">
    <location>
        <begin position="235"/>
        <end position="255"/>
    </location>
</feature>
<dbReference type="Gene3D" id="1.10.3720.10">
    <property type="entry name" value="MetI-like"/>
    <property type="match status" value="1"/>
</dbReference>
<feature type="transmembrane region" description="Helical" evidence="7">
    <location>
        <begin position="105"/>
        <end position="127"/>
    </location>
</feature>
<dbReference type="InterPro" id="IPR035906">
    <property type="entry name" value="MetI-like_sf"/>
</dbReference>
<keyword evidence="3" id="KW-1003">Cell membrane</keyword>
<keyword evidence="2 7" id="KW-0813">Transport</keyword>
<feature type="transmembrane region" description="Helical" evidence="7">
    <location>
        <begin position="139"/>
        <end position="161"/>
    </location>
</feature>
<dbReference type="InterPro" id="IPR050809">
    <property type="entry name" value="UgpAE/MalFG_permease"/>
</dbReference>
<feature type="compositionally biased region" description="Low complexity" evidence="8">
    <location>
        <begin position="10"/>
        <end position="25"/>
    </location>
</feature>
<dbReference type="EMBL" id="JAKZBV010000002">
    <property type="protein sequence ID" value="MCH6472372.1"/>
    <property type="molecule type" value="Genomic_DNA"/>
</dbReference>
<evidence type="ECO:0000256" key="6">
    <source>
        <dbReference type="ARBA" id="ARBA00023136"/>
    </source>
</evidence>
<evidence type="ECO:0000313" key="10">
    <source>
        <dbReference type="EMBL" id="MCH6472372.1"/>
    </source>
</evidence>
<dbReference type="PROSITE" id="PS50928">
    <property type="entry name" value="ABC_TM1"/>
    <property type="match status" value="1"/>
</dbReference>
<feature type="transmembrane region" description="Helical" evidence="7">
    <location>
        <begin position="49"/>
        <end position="72"/>
    </location>
</feature>
<organism evidence="10 11">
    <name type="scientific">Sinomonas terrae</name>
    <dbReference type="NCBI Taxonomy" id="2908838"/>
    <lineage>
        <taxon>Bacteria</taxon>
        <taxon>Bacillati</taxon>
        <taxon>Actinomycetota</taxon>
        <taxon>Actinomycetes</taxon>
        <taxon>Micrococcales</taxon>
        <taxon>Micrococcaceae</taxon>
        <taxon>Sinomonas</taxon>
    </lineage>
</organism>
<comment type="similarity">
    <text evidence="7">Belongs to the binding-protein-dependent transport system permease family.</text>
</comment>
<dbReference type="RefSeq" id="WP_241056538.1">
    <property type="nucleotide sequence ID" value="NZ_JAKZBV010000002.1"/>
</dbReference>
<comment type="caution">
    <text evidence="10">The sequence shown here is derived from an EMBL/GenBank/DDBJ whole genome shotgun (WGS) entry which is preliminary data.</text>
</comment>
<evidence type="ECO:0000313" key="11">
    <source>
        <dbReference type="Proteomes" id="UP001202922"/>
    </source>
</evidence>
<dbReference type="InterPro" id="IPR000515">
    <property type="entry name" value="MetI-like"/>
</dbReference>
<evidence type="ECO:0000256" key="7">
    <source>
        <dbReference type="RuleBase" id="RU363032"/>
    </source>
</evidence>
<dbReference type="Pfam" id="PF00528">
    <property type="entry name" value="BPD_transp_1"/>
    <property type="match status" value="1"/>
</dbReference>
<dbReference type="SUPFAM" id="SSF161098">
    <property type="entry name" value="MetI-like"/>
    <property type="match status" value="1"/>
</dbReference>
<comment type="subcellular location">
    <subcellularLocation>
        <location evidence="1 7">Cell membrane</location>
        <topology evidence="1 7">Multi-pass membrane protein</topology>
    </subcellularLocation>
</comment>
<keyword evidence="11" id="KW-1185">Reference proteome</keyword>
<dbReference type="PANTHER" id="PTHR43227:SF8">
    <property type="entry name" value="DIACETYLCHITOBIOSE UPTAKE SYSTEM PERMEASE PROTEIN DASB"/>
    <property type="match status" value="1"/>
</dbReference>
<keyword evidence="4 7" id="KW-0812">Transmembrane</keyword>
<name>A0ABS9U6P1_9MICC</name>
<evidence type="ECO:0000256" key="2">
    <source>
        <dbReference type="ARBA" id="ARBA00022448"/>
    </source>
</evidence>
<evidence type="ECO:0000256" key="4">
    <source>
        <dbReference type="ARBA" id="ARBA00022692"/>
    </source>
</evidence>
<evidence type="ECO:0000256" key="1">
    <source>
        <dbReference type="ARBA" id="ARBA00004651"/>
    </source>
</evidence>
<keyword evidence="5 7" id="KW-1133">Transmembrane helix</keyword>